<comment type="caution">
    <text evidence="2">The sequence shown here is derived from an EMBL/GenBank/DDBJ whole genome shotgun (WGS) entry which is preliminary data.</text>
</comment>
<protein>
    <submittedName>
        <fullName evidence="2">10823_t:CDS:1</fullName>
    </submittedName>
</protein>
<evidence type="ECO:0000313" key="3">
    <source>
        <dbReference type="Proteomes" id="UP000789396"/>
    </source>
</evidence>
<feature type="non-terminal residue" evidence="2">
    <location>
        <position position="1"/>
    </location>
</feature>
<evidence type="ECO:0000256" key="1">
    <source>
        <dbReference type="SAM" id="MobiDB-lite"/>
    </source>
</evidence>
<accession>A0A9N9ANI7</accession>
<organism evidence="2 3">
    <name type="scientific">Racocetra fulgida</name>
    <dbReference type="NCBI Taxonomy" id="60492"/>
    <lineage>
        <taxon>Eukaryota</taxon>
        <taxon>Fungi</taxon>
        <taxon>Fungi incertae sedis</taxon>
        <taxon>Mucoromycota</taxon>
        <taxon>Glomeromycotina</taxon>
        <taxon>Glomeromycetes</taxon>
        <taxon>Diversisporales</taxon>
        <taxon>Gigasporaceae</taxon>
        <taxon>Racocetra</taxon>
    </lineage>
</organism>
<dbReference type="Proteomes" id="UP000789396">
    <property type="component" value="Unassembled WGS sequence"/>
</dbReference>
<evidence type="ECO:0000313" key="2">
    <source>
        <dbReference type="EMBL" id="CAG8534420.1"/>
    </source>
</evidence>
<name>A0A9N9ANI7_9GLOM</name>
<proteinExistence type="predicted"/>
<keyword evidence="3" id="KW-1185">Reference proteome</keyword>
<feature type="region of interest" description="Disordered" evidence="1">
    <location>
        <begin position="103"/>
        <end position="126"/>
    </location>
</feature>
<reference evidence="2" key="1">
    <citation type="submission" date="2021-06" db="EMBL/GenBank/DDBJ databases">
        <authorList>
            <person name="Kallberg Y."/>
            <person name="Tangrot J."/>
            <person name="Rosling A."/>
        </authorList>
    </citation>
    <scope>NUCLEOTIDE SEQUENCE</scope>
    <source>
        <strain evidence="2">IN212</strain>
    </source>
</reference>
<gene>
    <name evidence="2" type="ORF">RFULGI_LOCUS3939</name>
</gene>
<dbReference type="AlphaFoldDB" id="A0A9N9ANI7"/>
<sequence>PPHSFTPHIKIIHVPNLKTVYAICKWCEQKHDKTYAIENTQYAVGKDKYDRLIQITESSKNSTSKASKAELFNELSENYTSNITEWSEILKTWVSIVEDKKNSNKLYDNDNDDNDLDMMANNSSTD</sequence>
<dbReference type="OrthoDB" id="2407745at2759"/>
<feature type="compositionally biased region" description="Low complexity" evidence="1">
    <location>
        <begin position="117"/>
        <end position="126"/>
    </location>
</feature>
<dbReference type="EMBL" id="CAJVPZ010003700">
    <property type="protein sequence ID" value="CAG8534420.1"/>
    <property type="molecule type" value="Genomic_DNA"/>
</dbReference>